<reference evidence="19" key="1">
    <citation type="submission" date="2024-06" db="UniProtKB">
        <authorList>
            <consortium name="RefSeq"/>
        </authorList>
    </citation>
    <scope>NUCLEOTIDE SEQUENCE [LARGE SCALE GENOMIC DNA]</scope>
</reference>
<comment type="function">
    <text evidence="14">RNA helicase.</text>
</comment>
<evidence type="ECO:0000313" key="20">
    <source>
        <dbReference type="RefSeq" id="XP_028251648.1"/>
    </source>
</evidence>
<evidence type="ECO:0000256" key="3">
    <source>
        <dbReference type="ARBA" id="ARBA00022741"/>
    </source>
</evidence>
<dbReference type="RefSeq" id="XP_028251648.1">
    <property type="nucleotide sequence ID" value="XM_028395847.1"/>
</dbReference>
<evidence type="ECO:0000256" key="9">
    <source>
        <dbReference type="ARBA" id="ARBA00038457"/>
    </source>
</evidence>
<protein>
    <recommendedName>
        <fullName evidence="14">ATP-dependent RNA helicase</fullName>
        <ecNumber evidence="14">3.6.4.13</ecNumber>
    </recommendedName>
</protein>
<feature type="compositionally biased region" description="Basic residues" evidence="15">
    <location>
        <begin position="98"/>
        <end position="109"/>
    </location>
</feature>
<keyword evidence="6 14" id="KW-0067">ATP-binding</keyword>
<dbReference type="GO" id="GO:0005634">
    <property type="term" value="C:nucleus"/>
    <property type="evidence" value="ECO:0007669"/>
    <property type="project" value="UniProtKB-SubCell"/>
</dbReference>
<comment type="similarity">
    <text evidence="9">Belongs to the DEAD box helicase family. DDX24/MAK5 subfamily.</text>
</comment>
<dbReference type="CDD" id="cd18787">
    <property type="entry name" value="SF2_C_DEAD"/>
    <property type="match status" value="1"/>
</dbReference>
<dbReference type="PROSITE" id="PS51195">
    <property type="entry name" value="Q_MOTIF"/>
    <property type="match status" value="1"/>
</dbReference>
<keyword evidence="2" id="KW-0597">Phosphoprotein</keyword>
<dbReference type="Pfam" id="PF00271">
    <property type="entry name" value="Helicase_C"/>
    <property type="match status" value="1"/>
</dbReference>
<keyword evidence="4 14" id="KW-0378">Hydrolase</keyword>
<feature type="compositionally biased region" description="Basic and acidic residues" evidence="15">
    <location>
        <begin position="292"/>
        <end position="307"/>
    </location>
</feature>
<dbReference type="InterPro" id="IPR014001">
    <property type="entry name" value="Helicase_ATP-bd"/>
</dbReference>
<feature type="compositionally biased region" description="Basic residues" evidence="15">
    <location>
        <begin position="65"/>
        <end position="74"/>
    </location>
</feature>
<feature type="compositionally biased region" description="Basic residues" evidence="15">
    <location>
        <begin position="152"/>
        <end position="161"/>
    </location>
</feature>
<keyword evidence="8" id="KW-0539">Nucleus</keyword>
<dbReference type="FunFam" id="3.40.50.300:FF:001059">
    <property type="entry name" value="ATP-dependent RNA helicase DDX24"/>
    <property type="match status" value="1"/>
</dbReference>
<reference evidence="20" key="2">
    <citation type="submission" date="2025-08" db="UniProtKB">
        <authorList>
            <consortium name="RefSeq"/>
        </authorList>
    </citation>
    <scope>IDENTIFICATION</scope>
</reference>
<feature type="compositionally biased region" description="Basic residues" evidence="15">
    <location>
        <begin position="834"/>
        <end position="855"/>
    </location>
</feature>
<dbReference type="PROSITE" id="PS51194">
    <property type="entry name" value="HELICASE_CTER"/>
    <property type="match status" value="1"/>
</dbReference>
<gene>
    <name evidence="20" type="primary">ddx24</name>
</gene>
<evidence type="ECO:0000259" key="17">
    <source>
        <dbReference type="PROSITE" id="PS51194"/>
    </source>
</evidence>
<feature type="compositionally biased region" description="Acidic residues" evidence="15">
    <location>
        <begin position="123"/>
        <end position="134"/>
    </location>
</feature>
<evidence type="ECO:0000256" key="15">
    <source>
        <dbReference type="SAM" id="MobiDB-lite"/>
    </source>
</evidence>
<dbReference type="InterPro" id="IPR014014">
    <property type="entry name" value="RNA_helicase_DEAD_Q_motif"/>
</dbReference>
<evidence type="ECO:0000256" key="5">
    <source>
        <dbReference type="ARBA" id="ARBA00022806"/>
    </source>
</evidence>
<evidence type="ECO:0000256" key="12">
    <source>
        <dbReference type="ARBA" id="ARBA00064166"/>
    </source>
</evidence>
<sequence length="855" mass="96835">MKAKKKHPSGPHKRDKRSVSVKGTWKAVDLDPSLFSEEGLEGLVCFEELTDYGQVDSKKAAAKAEKKKAKKRKVNKEAEELVEDESKEGEHTAEPAKKKAKKKKNKKVAAKQSVQSDRTSTEVTEEEGESDVANEDIAKDSAAIPENNTQSKTKKKKKKSKQIPERDTAPEEKPSLDSPADPLPSEKQKSSPDKVMKPPTAKTKNWTYAALCSSDDKNTDMSAWKGLFVPSSVLKALSNLGFGSPTPIQALALPSAIRDHMDILGAAETGSGKTLAFGIPMIHTILEWKRGSKETDENNTEAAKEVESVYLPAAQMKTKEDQDDVEDLKEEDEDNENPTQEDSEEDECDSEDEDEDEQLGCVKVIENADFNFDKSAGGHSQPLLGLVLTPTRELAVQVKHHIDAVAKFTGIRTAIVVGGMSQQKQRRLLKHRPEIVIATPGRLWDLIKEQHPHLLNLRQLRCLVIDEADRMVEKGHFAELESLLEMLSTTHFNPMRQTFVFSATLTMAHSLPTRILQKKRKNLEQRNRLEILMEKVGIKNKPKIIDLTRKEATVETLTETQIHCQKEDKDFYLYYFLLQYPGRSMVFANSIDCIKRLNSLLVILDCTPLPLHANMHQKQRLKNLERFAEKESCVLLTTDVAARGLDIPNVQHVIHYQVPRTSETYVHRSGRTARATKEGLSLLLISADDMMNFKKIYKTLGKDEELPVFPIETKCLEAIKERVNLARQIEKIEYHNGREKQHDSWFKRAAEAMDIDLDDDLLLGTRKDEDTHREQQKMVKGMKKHLKHLISQPVFRNVIKTKYPTEMGKLSLPNLPLPGKESALTTVSMQGKKQGLKKNVPKQWRKKKQNKEKQQ</sequence>
<evidence type="ECO:0000313" key="19">
    <source>
        <dbReference type="Proteomes" id="UP000515145"/>
    </source>
</evidence>
<dbReference type="CDD" id="cd17946">
    <property type="entry name" value="DEADc_DDX24"/>
    <property type="match status" value="1"/>
</dbReference>
<evidence type="ECO:0000256" key="2">
    <source>
        <dbReference type="ARBA" id="ARBA00022553"/>
    </source>
</evidence>
<evidence type="ECO:0000256" key="6">
    <source>
        <dbReference type="ARBA" id="ARBA00022840"/>
    </source>
</evidence>
<feature type="region of interest" description="Disordered" evidence="15">
    <location>
        <begin position="292"/>
        <end position="357"/>
    </location>
</feature>
<feature type="domain" description="Helicase C-terminal" evidence="17">
    <location>
        <begin position="572"/>
        <end position="717"/>
    </location>
</feature>
<dbReference type="Proteomes" id="UP000515145">
    <property type="component" value="Chromosome 22"/>
</dbReference>
<evidence type="ECO:0000256" key="1">
    <source>
        <dbReference type="ARBA" id="ARBA00004123"/>
    </source>
</evidence>
<feature type="domain" description="DEAD-box RNA helicase Q" evidence="18">
    <location>
        <begin position="222"/>
        <end position="250"/>
    </location>
</feature>
<feature type="compositionally biased region" description="Acidic residues" evidence="15">
    <location>
        <begin position="321"/>
        <end position="357"/>
    </location>
</feature>
<proteinExistence type="inferred from homology"/>
<keyword evidence="19" id="KW-1185">Reference proteome</keyword>
<dbReference type="SMART" id="SM00487">
    <property type="entry name" value="DEXDc"/>
    <property type="match status" value="1"/>
</dbReference>
<dbReference type="Pfam" id="PF00270">
    <property type="entry name" value="DEAD"/>
    <property type="match status" value="1"/>
</dbReference>
<feature type="compositionally biased region" description="Basic residues" evidence="15">
    <location>
        <begin position="1"/>
        <end position="16"/>
    </location>
</feature>
<feature type="compositionally biased region" description="Basic and acidic residues" evidence="15">
    <location>
        <begin position="162"/>
        <end position="175"/>
    </location>
</feature>
<dbReference type="GO" id="GO:0003724">
    <property type="term" value="F:RNA helicase activity"/>
    <property type="evidence" value="ECO:0007669"/>
    <property type="project" value="UniProtKB-EC"/>
</dbReference>
<organism evidence="19 20">
    <name type="scientific">Parambassis ranga</name>
    <name type="common">Indian glassy fish</name>
    <dbReference type="NCBI Taxonomy" id="210632"/>
    <lineage>
        <taxon>Eukaryota</taxon>
        <taxon>Metazoa</taxon>
        <taxon>Chordata</taxon>
        <taxon>Craniata</taxon>
        <taxon>Vertebrata</taxon>
        <taxon>Euteleostomi</taxon>
        <taxon>Actinopterygii</taxon>
        <taxon>Neopterygii</taxon>
        <taxon>Teleostei</taxon>
        <taxon>Neoteleostei</taxon>
        <taxon>Acanthomorphata</taxon>
        <taxon>Ovalentaria</taxon>
        <taxon>Ambassidae</taxon>
        <taxon>Parambassis</taxon>
    </lineage>
</organism>
<evidence type="ECO:0000256" key="8">
    <source>
        <dbReference type="ARBA" id="ARBA00023242"/>
    </source>
</evidence>
<dbReference type="PANTHER" id="PTHR24031">
    <property type="entry name" value="RNA HELICASE"/>
    <property type="match status" value="1"/>
</dbReference>
<comment type="function">
    <text evidence="11">ATP-dependent RNA helicase that plays a role in various aspects of RNA metabolism including pre-mRNA splicing and is thereby involved in different biological processes such as cell cycle regulation or innate immunity. Plays an inhibitory role in TP53 transcriptional activity and subsequently in TP53 controlled cell growth arrest and senescence by inhibiting its EP300 mediated acetylation. Negatively regulates cytosolic RNA-mediated innate immune signaling at least in part by affecting RIPK1/IRF7 interactions. Alternatively, possesses antiviral activity by recognizing gammaherpesvirus transcripts in the context of lytic reactivation. Plays an essential role in cell cycle regulation in vascular smooth muscle cells by interacting with and regulating FANCA (Fanconi anemia complementation group A) mRNA.</text>
</comment>
<feature type="short sequence motif" description="Q motif" evidence="13">
    <location>
        <begin position="222"/>
        <end position="250"/>
    </location>
</feature>
<feature type="compositionally biased region" description="Basic and acidic residues" evidence="15">
    <location>
        <begin position="88"/>
        <end position="97"/>
    </location>
</feature>
<feature type="domain" description="Helicase ATP-binding" evidence="16">
    <location>
        <begin position="254"/>
        <end position="523"/>
    </location>
</feature>
<name>A0A6P7HC69_9TELE</name>
<dbReference type="Gene3D" id="3.40.50.300">
    <property type="entry name" value="P-loop containing nucleotide triphosphate hydrolases"/>
    <property type="match status" value="2"/>
</dbReference>
<dbReference type="InterPro" id="IPR011545">
    <property type="entry name" value="DEAD/DEAH_box_helicase_dom"/>
</dbReference>
<feature type="region of interest" description="Disordered" evidence="15">
    <location>
        <begin position="1"/>
        <end position="23"/>
    </location>
</feature>
<dbReference type="GO" id="GO:0003723">
    <property type="term" value="F:RNA binding"/>
    <property type="evidence" value="ECO:0007669"/>
    <property type="project" value="UniProtKB-UniRule"/>
</dbReference>
<dbReference type="InParanoid" id="A0A6P7HC69"/>
<evidence type="ECO:0000256" key="13">
    <source>
        <dbReference type="PROSITE-ProRule" id="PRU00552"/>
    </source>
</evidence>
<dbReference type="PROSITE" id="PS00039">
    <property type="entry name" value="DEAD_ATP_HELICASE"/>
    <property type="match status" value="1"/>
</dbReference>
<dbReference type="SMART" id="SM00490">
    <property type="entry name" value="HELICc"/>
    <property type="match status" value="1"/>
</dbReference>
<evidence type="ECO:0000256" key="10">
    <source>
        <dbReference type="ARBA" id="ARBA00047984"/>
    </source>
</evidence>
<evidence type="ECO:0000259" key="16">
    <source>
        <dbReference type="PROSITE" id="PS51192"/>
    </source>
</evidence>
<keyword evidence="3 14" id="KW-0547">Nucleotide-binding</keyword>
<dbReference type="GeneID" id="114427665"/>
<accession>A0A6P7HC69</accession>
<dbReference type="CTD" id="57062"/>
<dbReference type="PROSITE" id="PS51192">
    <property type="entry name" value="HELICASE_ATP_BIND_1"/>
    <property type="match status" value="1"/>
</dbReference>
<dbReference type="SUPFAM" id="SSF52540">
    <property type="entry name" value="P-loop containing nucleoside triphosphate hydrolases"/>
    <property type="match status" value="2"/>
</dbReference>
<comment type="catalytic activity">
    <reaction evidence="10 14">
        <text>ATP + H2O = ADP + phosphate + H(+)</text>
        <dbReference type="Rhea" id="RHEA:13065"/>
        <dbReference type="ChEBI" id="CHEBI:15377"/>
        <dbReference type="ChEBI" id="CHEBI:15378"/>
        <dbReference type="ChEBI" id="CHEBI:30616"/>
        <dbReference type="ChEBI" id="CHEBI:43474"/>
        <dbReference type="ChEBI" id="CHEBI:456216"/>
        <dbReference type="EC" id="3.6.4.13"/>
    </reaction>
</comment>
<dbReference type="GO" id="GO:0005524">
    <property type="term" value="F:ATP binding"/>
    <property type="evidence" value="ECO:0007669"/>
    <property type="project" value="UniProtKB-UniRule"/>
</dbReference>
<dbReference type="EC" id="3.6.4.13" evidence="14"/>
<dbReference type="OrthoDB" id="4310724at2759"/>
<feature type="compositionally biased region" description="Basic and acidic residues" evidence="15">
    <location>
        <begin position="184"/>
        <end position="196"/>
    </location>
</feature>
<keyword evidence="7 14" id="KW-0694">RNA-binding</keyword>
<dbReference type="AlphaFoldDB" id="A0A6P7HC69"/>
<evidence type="ECO:0000256" key="14">
    <source>
        <dbReference type="RuleBase" id="RU365068"/>
    </source>
</evidence>
<dbReference type="InterPro" id="IPR027417">
    <property type="entry name" value="P-loop_NTPase"/>
</dbReference>
<dbReference type="GO" id="GO:0016787">
    <property type="term" value="F:hydrolase activity"/>
    <property type="evidence" value="ECO:0007669"/>
    <property type="project" value="UniProtKB-KW"/>
</dbReference>
<comment type="domain">
    <text evidence="14">The Q motif is unique to and characteristic of the DEAD box family of RNA helicases and controls ATP binding and hydrolysis.</text>
</comment>
<evidence type="ECO:0000256" key="7">
    <source>
        <dbReference type="ARBA" id="ARBA00022884"/>
    </source>
</evidence>
<dbReference type="InterPro" id="IPR001650">
    <property type="entry name" value="Helicase_C-like"/>
</dbReference>
<feature type="region of interest" description="Disordered" evidence="15">
    <location>
        <begin position="827"/>
        <end position="855"/>
    </location>
</feature>
<feature type="region of interest" description="Disordered" evidence="15">
    <location>
        <begin position="63"/>
        <end position="201"/>
    </location>
</feature>
<comment type="subcellular location">
    <subcellularLocation>
        <location evidence="1">Nucleus</location>
    </subcellularLocation>
</comment>
<keyword evidence="5 14" id="KW-0347">Helicase</keyword>
<comment type="subunit">
    <text evidence="12">Interacts with FADD. Interacts with RIPK1; this interaction disrupts RLR signaling activation of IFN-dependent transcription factor IRF7. Interacts with NIP7. Interacts with EP300; this interaction prevents TP53 acetylation mediated by EP300.</text>
</comment>
<dbReference type="InterPro" id="IPR000629">
    <property type="entry name" value="RNA-helicase_DEAD-box_CS"/>
</dbReference>
<evidence type="ECO:0000256" key="11">
    <source>
        <dbReference type="ARBA" id="ARBA00054398"/>
    </source>
</evidence>
<evidence type="ECO:0000259" key="18">
    <source>
        <dbReference type="PROSITE" id="PS51195"/>
    </source>
</evidence>
<evidence type="ECO:0000256" key="4">
    <source>
        <dbReference type="ARBA" id="ARBA00022801"/>
    </source>
</evidence>